<dbReference type="Proteomes" id="UP000308489">
    <property type="component" value="Chromosome 1"/>
</dbReference>
<evidence type="ECO:0000259" key="1">
    <source>
        <dbReference type="Pfam" id="PF08984"/>
    </source>
</evidence>
<name>A0A4U9RWZ1_HATHI</name>
<organism evidence="2 3">
    <name type="scientific">Hathewaya histolytica</name>
    <name type="common">Clostridium histolyticum</name>
    <dbReference type="NCBI Taxonomy" id="1498"/>
    <lineage>
        <taxon>Bacteria</taxon>
        <taxon>Bacillati</taxon>
        <taxon>Bacillota</taxon>
        <taxon>Clostridia</taxon>
        <taxon>Eubacteriales</taxon>
        <taxon>Clostridiaceae</taxon>
        <taxon>Hathewaya</taxon>
    </lineage>
</organism>
<dbReference type="Gene3D" id="1.10.3910.10">
    <property type="entry name" value="SP0561-like"/>
    <property type="match status" value="1"/>
</dbReference>
<dbReference type="InterPro" id="IPR023883">
    <property type="entry name" value="CHP03980_redox-disulphide"/>
</dbReference>
<protein>
    <submittedName>
        <fullName evidence="2">Hybrid cluster protein-associated redox disulfide domain-containing protein</fullName>
    </submittedName>
</protein>
<dbReference type="RefSeq" id="WP_138211175.1">
    <property type="nucleotide sequence ID" value="NZ_CBCRUQ010000007.1"/>
</dbReference>
<dbReference type="SUPFAM" id="SSF140683">
    <property type="entry name" value="SP0561-like"/>
    <property type="match status" value="1"/>
</dbReference>
<dbReference type="InterPro" id="IPR015077">
    <property type="entry name" value="DUF1858"/>
</dbReference>
<accession>A0A4U9RWZ1</accession>
<dbReference type="OrthoDB" id="15017at2"/>
<gene>
    <name evidence="2" type="ORF">NCTC503_02711</name>
</gene>
<dbReference type="InterPro" id="IPR038062">
    <property type="entry name" value="ScdA-like_N_sf"/>
</dbReference>
<dbReference type="PANTHER" id="PTHR39341:SF1">
    <property type="entry name" value="DUF1858 DOMAIN-CONTAINING PROTEIN"/>
    <property type="match status" value="1"/>
</dbReference>
<sequence length="64" mass="7047">MKINKEMTIGEVVRQYPDVVEVLMSFGMGCVGCPSAQSETLEEAAMVHGMDIEQLMNALNDKVQ</sequence>
<dbReference type="PANTHER" id="PTHR39341">
    <property type="entry name" value="BSL7085 PROTEIN"/>
    <property type="match status" value="1"/>
</dbReference>
<dbReference type="Pfam" id="PF08984">
    <property type="entry name" value="DUF1858"/>
    <property type="match status" value="1"/>
</dbReference>
<dbReference type="NCBIfam" id="TIGR03980">
    <property type="entry name" value="prismane_assoc"/>
    <property type="match status" value="1"/>
</dbReference>
<proteinExistence type="predicted"/>
<dbReference type="AlphaFoldDB" id="A0A4U9RWZ1"/>
<keyword evidence="3" id="KW-1185">Reference proteome</keyword>
<evidence type="ECO:0000313" key="3">
    <source>
        <dbReference type="Proteomes" id="UP000308489"/>
    </source>
</evidence>
<reference evidence="2 3" key="1">
    <citation type="submission" date="2019-05" db="EMBL/GenBank/DDBJ databases">
        <authorList>
            <consortium name="Pathogen Informatics"/>
        </authorList>
    </citation>
    <scope>NUCLEOTIDE SEQUENCE [LARGE SCALE GENOMIC DNA]</scope>
    <source>
        <strain evidence="2 3">NCTC503</strain>
    </source>
</reference>
<dbReference type="KEGG" id="hhw:NCTC503_02711"/>
<feature type="domain" description="DUF1858" evidence="1">
    <location>
        <begin position="3"/>
        <end position="56"/>
    </location>
</feature>
<evidence type="ECO:0000313" key="2">
    <source>
        <dbReference type="EMBL" id="VTQ96388.1"/>
    </source>
</evidence>
<dbReference type="EMBL" id="LR590481">
    <property type="protein sequence ID" value="VTQ96388.1"/>
    <property type="molecule type" value="Genomic_DNA"/>
</dbReference>